<dbReference type="AlphaFoldDB" id="A0AA39QUG0"/>
<comment type="caution">
    <text evidence="1">The sequence shown here is derived from an EMBL/GenBank/DDBJ whole genome shotgun (WGS) entry which is preliminary data.</text>
</comment>
<protein>
    <submittedName>
        <fullName evidence="1">Uncharacterized protein</fullName>
    </submittedName>
</protein>
<keyword evidence="2" id="KW-1185">Reference proteome</keyword>
<evidence type="ECO:0000313" key="1">
    <source>
        <dbReference type="EMBL" id="KAK0508621.1"/>
    </source>
</evidence>
<accession>A0AA39QUG0</accession>
<organism evidence="1 2">
    <name type="scientific">Cladonia borealis</name>
    <dbReference type="NCBI Taxonomy" id="184061"/>
    <lineage>
        <taxon>Eukaryota</taxon>
        <taxon>Fungi</taxon>
        <taxon>Dikarya</taxon>
        <taxon>Ascomycota</taxon>
        <taxon>Pezizomycotina</taxon>
        <taxon>Lecanoromycetes</taxon>
        <taxon>OSLEUM clade</taxon>
        <taxon>Lecanoromycetidae</taxon>
        <taxon>Lecanorales</taxon>
        <taxon>Lecanorineae</taxon>
        <taxon>Cladoniaceae</taxon>
        <taxon>Cladonia</taxon>
    </lineage>
</organism>
<proteinExistence type="predicted"/>
<reference evidence="1" key="1">
    <citation type="submission" date="2023-03" db="EMBL/GenBank/DDBJ databases">
        <title>Complete genome of Cladonia borealis.</title>
        <authorList>
            <person name="Park H."/>
        </authorList>
    </citation>
    <scope>NUCLEOTIDE SEQUENCE</scope>
    <source>
        <strain evidence="1">ANT050790</strain>
    </source>
</reference>
<gene>
    <name evidence="1" type="ORF">JMJ35_008897</name>
</gene>
<dbReference type="EMBL" id="JAFEKC020000020">
    <property type="protein sequence ID" value="KAK0508621.1"/>
    <property type="molecule type" value="Genomic_DNA"/>
</dbReference>
<name>A0AA39QUG0_9LECA</name>
<dbReference type="Proteomes" id="UP001166286">
    <property type="component" value="Unassembled WGS sequence"/>
</dbReference>
<evidence type="ECO:0000313" key="2">
    <source>
        <dbReference type="Proteomes" id="UP001166286"/>
    </source>
</evidence>
<sequence length="406" mass="45625">MLLPQLRVRAFTKIISTIPIPGVLMLAPKPPTHPCSRLTWSLVVSCQLRYLHSAGGRPSRTNRVRRQKPPKVSLFEELFPEETQKKASPSLNIEEKNHDVPRLPLPEVGEGLEECHDDQDRGRAWSAHMTSQASVEAFRQKKLAVLVLQIASKSLVESDFRRVAPKGKHIARWTGPGELLKVIPMRDPETLECAGFYFMLFPNPAYARAYQGHVLHLHRVAKTYTPTSIDSPLPLESGTVIAGKDAHAMLQDYALCPPSQDIQLKLLYPQGDPSTKRLLDQGGYRQLVGDDDKRSRSVLFGVEGQQLTKSVIRDIMAVDGRERGLAWDLSIEKVDNSAAKTLDGDRHGLEYDRTPELRPQRSVALRFILSFADENHARSFIRAWHRRPFPGAQGEGPGLVHAELMW</sequence>